<proteinExistence type="predicted"/>
<dbReference type="PANTHER" id="PTHR30055">
    <property type="entry name" value="HTH-TYPE TRANSCRIPTIONAL REGULATOR RUTR"/>
    <property type="match status" value="1"/>
</dbReference>
<dbReference type="InterPro" id="IPR054129">
    <property type="entry name" value="DesT_TetR_C"/>
</dbReference>
<evidence type="ECO:0000259" key="5">
    <source>
        <dbReference type="PROSITE" id="PS50977"/>
    </source>
</evidence>
<dbReference type="InterPro" id="IPR050109">
    <property type="entry name" value="HTH-type_TetR-like_transc_reg"/>
</dbReference>
<keyword evidence="3" id="KW-0804">Transcription</keyword>
<protein>
    <submittedName>
        <fullName evidence="6">TetR/AcrR family transcriptional regulator</fullName>
    </submittedName>
</protein>
<gene>
    <name evidence="6" type="ORF">SM116_10345</name>
</gene>
<feature type="DNA-binding region" description="H-T-H motif" evidence="4">
    <location>
        <begin position="32"/>
        <end position="51"/>
    </location>
</feature>
<feature type="domain" description="HTH tetR-type" evidence="5">
    <location>
        <begin position="9"/>
        <end position="69"/>
    </location>
</feature>
<dbReference type="InterPro" id="IPR009057">
    <property type="entry name" value="Homeodomain-like_sf"/>
</dbReference>
<dbReference type="EMBL" id="CP139368">
    <property type="protein sequence ID" value="WPR88184.1"/>
    <property type="molecule type" value="Genomic_DNA"/>
</dbReference>
<dbReference type="SUPFAM" id="SSF46689">
    <property type="entry name" value="Homeodomain-like"/>
    <property type="match status" value="1"/>
</dbReference>
<evidence type="ECO:0000313" key="6">
    <source>
        <dbReference type="EMBL" id="WPR88184.1"/>
    </source>
</evidence>
<evidence type="ECO:0000256" key="4">
    <source>
        <dbReference type="PROSITE-ProRule" id="PRU00335"/>
    </source>
</evidence>
<keyword evidence="7" id="KW-1185">Reference proteome</keyword>
<dbReference type="InterPro" id="IPR001647">
    <property type="entry name" value="HTH_TetR"/>
</dbReference>
<dbReference type="Pfam" id="PF00440">
    <property type="entry name" value="TetR_N"/>
    <property type="match status" value="1"/>
</dbReference>
<name>A0ABZ0SGH7_9MICO</name>
<dbReference type="RefSeq" id="WP_320940905.1">
    <property type="nucleotide sequence ID" value="NZ_BAABEU010000010.1"/>
</dbReference>
<dbReference type="Pfam" id="PF21943">
    <property type="entry name" value="TetR_C_46"/>
    <property type="match status" value="1"/>
</dbReference>
<dbReference type="PROSITE" id="PS50977">
    <property type="entry name" value="HTH_TETR_2"/>
    <property type="match status" value="1"/>
</dbReference>
<sequence>MGRSRLTSDERRAQLIALGVAALADRPLEALTTEYVAREAGVSRGLFAYYFGSRDGFHREVVRTAGDALLHATEPNAELGPVDRLRDTLTRIVEFVEEHEGTFFSLVRGAASGDAEVREIVEGVRVVESERVMAVVAELGCPDSTLLRTSVRSWVAFAEQMLIDGVITHRMEKLALVDFLVRSLFSIVVTVEPEQSSALSGFIH</sequence>
<organism evidence="6 7">
    <name type="scientific">Microbacterium rhizosphaerae</name>
    <dbReference type="NCBI Taxonomy" id="1678237"/>
    <lineage>
        <taxon>Bacteria</taxon>
        <taxon>Bacillati</taxon>
        <taxon>Actinomycetota</taxon>
        <taxon>Actinomycetes</taxon>
        <taxon>Micrococcales</taxon>
        <taxon>Microbacteriaceae</taxon>
        <taxon>Microbacterium</taxon>
    </lineage>
</organism>
<keyword evidence="2 4" id="KW-0238">DNA-binding</keyword>
<keyword evidence="1" id="KW-0805">Transcription regulation</keyword>
<evidence type="ECO:0000256" key="2">
    <source>
        <dbReference type="ARBA" id="ARBA00023125"/>
    </source>
</evidence>
<evidence type="ECO:0000256" key="3">
    <source>
        <dbReference type="ARBA" id="ARBA00023163"/>
    </source>
</evidence>
<dbReference type="Proteomes" id="UP001323798">
    <property type="component" value="Chromosome"/>
</dbReference>
<accession>A0ABZ0SGH7</accession>
<evidence type="ECO:0000256" key="1">
    <source>
        <dbReference type="ARBA" id="ARBA00023015"/>
    </source>
</evidence>
<dbReference type="Gene3D" id="1.10.357.10">
    <property type="entry name" value="Tetracycline Repressor, domain 2"/>
    <property type="match status" value="1"/>
</dbReference>
<reference evidence="6 7" key="1">
    <citation type="submission" date="2023-11" db="EMBL/GenBank/DDBJ databases">
        <title>Genome sequence of Microbacterium rhizosphaerae KACC 19337.</title>
        <authorList>
            <person name="Choi H."/>
            <person name="Kim S."/>
            <person name="Kim Y."/>
            <person name="Kwon S.-W."/>
            <person name="Heo J."/>
        </authorList>
    </citation>
    <scope>NUCLEOTIDE SEQUENCE [LARGE SCALE GENOMIC DNA]</scope>
    <source>
        <strain evidence="6 7">KACC 19337</strain>
    </source>
</reference>
<evidence type="ECO:0000313" key="7">
    <source>
        <dbReference type="Proteomes" id="UP001323798"/>
    </source>
</evidence>
<dbReference type="PANTHER" id="PTHR30055:SF226">
    <property type="entry name" value="HTH-TYPE TRANSCRIPTIONAL REGULATOR PKSA"/>
    <property type="match status" value="1"/>
</dbReference>